<protein>
    <submittedName>
        <fullName evidence="2">Uncharacterized protein</fullName>
    </submittedName>
</protein>
<feature type="compositionally biased region" description="Polar residues" evidence="1">
    <location>
        <begin position="9"/>
        <end position="18"/>
    </location>
</feature>
<accession>A0A1Q9EQV2</accession>
<organism evidence="2 3">
    <name type="scientific">Symbiodinium microadriaticum</name>
    <name type="common">Dinoflagellate</name>
    <name type="synonym">Zooxanthella microadriatica</name>
    <dbReference type="NCBI Taxonomy" id="2951"/>
    <lineage>
        <taxon>Eukaryota</taxon>
        <taxon>Sar</taxon>
        <taxon>Alveolata</taxon>
        <taxon>Dinophyceae</taxon>
        <taxon>Suessiales</taxon>
        <taxon>Symbiodiniaceae</taxon>
        <taxon>Symbiodinium</taxon>
    </lineage>
</organism>
<evidence type="ECO:0000256" key="1">
    <source>
        <dbReference type="SAM" id="MobiDB-lite"/>
    </source>
</evidence>
<dbReference type="Proteomes" id="UP000186817">
    <property type="component" value="Unassembled WGS sequence"/>
</dbReference>
<name>A0A1Q9EQV2_SYMMI</name>
<evidence type="ECO:0000313" key="3">
    <source>
        <dbReference type="Proteomes" id="UP000186817"/>
    </source>
</evidence>
<comment type="caution">
    <text evidence="2">The sequence shown here is derived from an EMBL/GenBank/DDBJ whole genome shotgun (WGS) entry which is preliminary data.</text>
</comment>
<evidence type="ECO:0000313" key="2">
    <source>
        <dbReference type="EMBL" id="OLQ09758.1"/>
    </source>
</evidence>
<proteinExistence type="predicted"/>
<dbReference type="AlphaFoldDB" id="A0A1Q9EQV2"/>
<keyword evidence="3" id="KW-1185">Reference proteome</keyword>
<reference evidence="2 3" key="1">
    <citation type="submission" date="2016-02" db="EMBL/GenBank/DDBJ databases">
        <title>Genome analysis of coral dinoflagellate symbionts highlights evolutionary adaptations to a symbiotic lifestyle.</title>
        <authorList>
            <person name="Aranda M."/>
            <person name="Li Y."/>
            <person name="Liew Y.J."/>
            <person name="Baumgarten S."/>
            <person name="Simakov O."/>
            <person name="Wilson M."/>
            <person name="Piel J."/>
            <person name="Ashoor H."/>
            <person name="Bougouffa S."/>
            <person name="Bajic V.B."/>
            <person name="Ryu T."/>
            <person name="Ravasi T."/>
            <person name="Bayer T."/>
            <person name="Micklem G."/>
            <person name="Kim H."/>
            <person name="Bhak J."/>
            <person name="Lajeunesse T.C."/>
            <person name="Voolstra C.R."/>
        </authorList>
    </citation>
    <scope>NUCLEOTIDE SEQUENCE [LARGE SCALE GENOMIC DNA]</scope>
    <source>
        <strain evidence="2 3">CCMP2467</strain>
    </source>
</reference>
<dbReference type="EMBL" id="LSRX01000091">
    <property type="protein sequence ID" value="OLQ09758.1"/>
    <property type="molecule type" value="Genomic_DNA"/>
</dbReference>
<sequence length="122" mass="12900">MYARDTSRSRSSYGTPGSTLMVGMPEDMATVGFGDIPPVGMPGMTTMGIADRRAAAYVAEFGTRAAAKGPVAVAKLATRLASTEMATAPAPEVPLRRRLFRGLQAQESLEFTAARQGLPNQH</sequence>
<gene>
    <name evidence="2" type="ORF">AK812_SmicGene6608</name>
</gene>
<feature type="region of interest" description="Disordered" evidence="1">
    <location>
        <begin position="1"/>
        <end position="21"/>
    </location>
</feature>